<evidence type="ECO:0000259" key="1">
    <source>
        <dbReference type="Pfam" id="PF13460"/>
    </source>
</evidence>
<dbReference type="PANTHER" id="PTHR15020:SF50">
    <property type="entry name" value="UPF0659 PROTEIN YMR090W"/>
    <property type="match status" value="1"/>
</dbReference>
<comment type="caution">
    <text evidence="2">The sequence shown here is derived from an EMBL/GenBank/DDBJ whole genome shotgun (WGS) entry which is preliminary data.</text>
</comment>
<dbReference type="Proteomes" id="UP001589854">
    <property type="component" value="Unassembled WGS sequence"/>
</dbReference>
<evidence type="ECO:0000313" key="3">
    <source>
        <dbReference type="Proteomes" id="UP001589854"/>
    </source>
</evidence>
<dbReference type="Pfam" id="PF13460">
    <property type="entry name" value="NAD_binding_10"/>
    <property type="match status" value="1"/>
</dbReference>
<protein>
    <submittedName>
        <fullName evidence="2">NAD(P)H-binding protein</fullName>
    </submittedName>
</protein>
<dbReference type="SUPFAM" id="SSF51735">
    <property type="entry name" value="NAD(P)-binding Rossmann-fold domains"/>
    <property type="match status" value="1"/>
</dbReference>
<proteinExistence type="predicted"/>
<dbReference type="PANTHER" id="PTHR15020">
    <property type="entry name" value="FLAVIN REDUCTASE-RELATED"/>
    <property type="match status" value="1"/>
</dbReference>
<sequence length="97" mass="10670">MAPESMMMYLRAKAIADEYLSMSEIPFTIVRPGALTDDEGTGSVQASKSIKDKSQSILREDVASVLIASLTLQEAKNQTFEIVSGDKRIEEALNFIQ</sequence>
<name>A0ABV6GA97_9BACI</name>
<feature type="domain" description="NAD(P)-binding" evidence="1">
    <location>
        <begin position="4"/>
        <end position="71"/>
    </location>
</feature>
<evidence type="ECO:0000313" key="2">
    <source>
        <dbReference type="EMBL" id="MFC0270608.1"/>
    </source>
</evidence>
<gene>
    <name evidence="2" type="ORF">ACFFIX_03960</name>
</gene>
<dbReference type="InterPro" id="IPR036291">
    <property type="entry name" value="NAD(P)-bd_dom_sf"/>
</dbReference>
<dbReference type="InterPro" id="IPR016040">
    <property type="entry name" value="NAD(P)-bd_dom"/>
</dbReference>
<reference evidence="2 3" key="1">
    <citation type="submission" date="2024-09" db="EMBL/GenBank/DDBJ databases">
        <authorList>
            <person name="Sun Q."/>
            <person name="Mori K."/>
        </authorList>
    </citation>
    <scope>NUCLEOTIDE SEQUENCE [LARGE SCALE GENOMIC DNA]</scope>
    <source>
        <strain evidence="2 3">CCM 7228</strain>
    </source>
</reference>
<dbReference type="Gene3D" id="3.40.50.720">
    <property type="entry name" value="NAD(P)-binding Rossmann-like Domain"/>
    <property type="match status" value="1"/>
</dbReference>
<accession>A0ABV6GA97</accession>
<organism evidence="2 3">
    <name type="scientific">Metabacillus herbersteinensis</name>
    <dbReference type="NCBI Taxonomy" id="283816"/>
    <lineage>
        <taxon>Bacteria</taxon>
        <taxon>Bacillati</taxon>
        <taxon>Bacillota</taxon>
        <taxon>Bacilli</taxon>
        <taxon>Bacillales</taxon>
        <taxon>Bacillaceae</taxon>
        <taxon>Metabacillus</taxon>
    </lineage>
</organism>
<dbReference type="EMBL" id="JBHLVO010000002">
    <property type="protein sequence ID" value="MFC0270608.1"/>
    <property type="molecule type" value="Genomic_DNA"/>
</dbReference>
<keyword evidence="3" id="KW-1185">Reference proteome</keyword>
<dbReference type="RefSeq" id="WP_378930752.1">
    <property type="nucleotide sequence ID" value="NZ_JBHLVO010000002.1"/>
</dbReference>